<dbReference type="Proteomes" id="UP001596989">
    <property type="component" value="Unassembled WGS sequence"/>
</dbReference>
<dbReference type="Pfam" id="PF00395">
    <property type="entry name" value="SLH"/>
    <property type="match status" value="2"/>
</dbReference>
<evidence type="ECO:0000259" key="1">
    <source>
        <dbReference type="PROSITE" id="PS51272"/>
    </source>
</evidence>
<evidence type="ECO:0000313" key="2">
    <source>
        <dbReference type="EMBL" id="MFD0961551.1"/>
    </source>
</evidence>
<organism evidence="2 3">
    <name type="scientific">Paenibacillus chungangensis</name>
    <dbReference type="NCBI Taxonomy" id="696535"/>
    <lineage>
        <taxon>Bacteria</taxon>
        <taxon>Bacillati</taxon>
        <taxon>Bacillota</taxon>
        <taxon>Bacilli</taxon>
        <taxon>Bacillales</taxon>
        <taxon>Paenibacillaceae</taxon>
        <taxon>Paenibacillus</taxon>
    </lineage>
</organism>
<proteinExistence type="predicted"/>
<feature type="domain" description="SLH" evidence="1">
    <location>
        <begin position="59"/>
        <end position="120"/>
    </location>
</feature>
<dbReference type="EMBL" id="JBHTJZ010000052">
    <property type="protein sequence ID" value="MFD0961551.1"/>
    <property type="molecule type" value="Genomic_DNA"/>
</dbReference>
<dbReference type="RefSeq" id="WP_377567231.1">
    <property type="nucleotide sequence ID" value="NZ_JBHTJZ010000052.1"/>
</dbReference>
<gene>
    <name evidence="2" type="ORF">ACFQ2I_19550</name>
</gene>
<feature type="non-terminal residue" evidence="2">
    <location>
        <position position="1"/>
    </location>
</feature>
<reference evidence="3" key="1">
    <citation type="journal article" date="2019" name="Int. J. Syst. Evol. Microbiol.">
        <title>The Global Catalogue of Microorganisms (GCM) 10K type strain sequencing project: providing services to taxonomists for standard genome sequencing and annotation.</title>
        <authorList>
            <consortium name="The Broad Institute Genomics Platform"/>
            <consortium name="The Broad Institute Genome Sequencing Center for Infectious Disease"/>
            <person name="Wu L."/>
            <person name="Ma J."/>
        </authorList>
    </citation>
    <scope>NUCLEOTIDE SEQUENCE [LARGE SCALE GENOMIC DNA]</scope>
    <source>
        <strain evidence="3">CCUG 59129</strain>
    </source>
</reference>
<dbReference type="PROSITE" id="PS51272">
    <property type="entry name" value="SLH"/>
    <property type="match status" value="2"/>
</dbReference>
<comment type="caution">
    <text evidence="2">The sequence shown here is derived from an EMBL/GenBank/DDBJ whole genome shotgun (WGS) entry which is preliminary data.</text>
</comment>
<dbReference type="InterPro" id="IPR001119">
    <property type="entry name" value="SLH_dom"/>
</dbReference>
<dbReference type="PANTHER" id="PTHR43308">
    <property type="entry name" value="OUTER MEMBRANE PROTEIN ALPHA-RELATED"/>
    <property type="match status" value="1"/>
</dbReference>
<keyword evidence="3" id="KW-1185">Reference proteome</keyword>
<sequence>WYAPAVTAAVNAGLLQGYAGNTFRPDLPIRREELATLIDRARHFAVNEQSAQADVAKTLDAFMDQASISDWARQAVANLVQDGIVQGRNENLFEPKAHTTRAEAVVMLARLLRDLRFIQN</sequence>
<name>A0ABW3HVQ5_9BACL</name>
<accession>A0ABW3HVQ5</accession>
<dbReference type="InterPro" id="IPR051465">
    <property type="entry name" value="Cell_Envelope_Struct_Comp"/>
</dbReference>
<feature type="domain" description="SLH" evidence="1">
    <location>
        <begin position="1"/>
        <end position="52"/>
    </location>
</feature>
<protein>
    <submittedName>
        <fullName evidence="2">S-layer homology domain-containing protein</fullName>
    </submittedName>
</protein>
<evidence type="ECO:0000313" key="3">
    <source>
        <dbReference type="Proteomes" id="UP001596989"/>
    </source>
</evidence>